<accession>A0A1G2V7H5</accession>
<dbReference type="Proteomes" id="UP000176868">
    <property type="component" value="Unassembled WGS sequence"/>
</dbReference>
<feature type="transmembrane region" description="Helical" evidence="1">
    <location>
        <begin position="6"/>
        <end position="28"/>
    </location>
</feature>
<feature type="transmembrane region" description="Helical" evidence="1">
    <location>
        <begin position="86"/>
        <end position="105"/>
    </location>
</feature>
<gene>
    <name evidence="2" type="ORF">A2544_00675</name>
</gene>
<keyword evidence="1" id="KW-1133">Transmembrane helix</keyword>
<evidence type="ECO:0000313" key="3">
    <source>
        <dbReference type="Proteomes" id="UP000176868"/>
    </source>
</evidence>
<keyword evidence="1" id="KW-0812">Transmembrane</keyword>
<proteinExistence type="predicted"/>
<protein>
    <submittedName>
        <fullName evidence="2">Uncharacterized protein</fullName>
    </submittedName>
</protein>
<name>A0A1G2V7H5_9BACT</name>
<evidence type="ECO:0000256" key="1">
    <source>
        <dbReference type="SAM" id="Phobius"/>
    </source>
</evidence>
<organism evidence="2 3">
    <name type="scientific">Candidatus Zambryskibacteria bacterium RIFOXYD2_FULL_43_10</name>
    <dbReference type="NCBI Taxonomy" id="1802782"/>
    <lineage>
        <taxon>Bacteria</taxon>
        <taxon>Candidatus Zambryskiibacteriota</taxon>
    </lineage>
</organism>
<keyword evidence="1" id="KW-0472">Membrane</keyword>
<comment type="caution">
    <text evidence="2">The sequence shown here is derived from an EMBL/GenBank/DDBJ whole genome shotgun (WGS) entry which is preliminary data.</text>
</comment>
<dbReference type="EMBL" id="MHWZ01000017">
    <property type="protein sequence ID" value="OHB17567.1"/>
    <property type="molecule type" value="Genomic_DNA"/>
</dbReference>
<evidence type="ECO:0000313" key="2">
    <source>
        <dbReference type="EMBL" id="OHB17567.1"/>
    </source>
</evidence>
<dbReference type="AlphaFoldDB" id="A0A1G2V7H5"/>
<reference evidence="2 3" key="1">
    <citation type="journal article" date="2016" name="Nat. Commun.">
        <title>Thousands of microbial genomes shed light on interconnected biogeochemical processes in an aquifer system.</title>
        <authorList>
            <person name="Anantharaman K."/>
            <person name="Brown C.T."/>
            <person name="Hug L.A."/>
            <person name="Sharon I."/>
            <person name="Castelle C.J."/>
            <person name="Probst A.J."/>
            <person name="Thomas B.C."/>
            <person name="Singh A."/>
            <person name="Wilkins M.J."/>
            <person name="Karaoz U."/>
            <person name="Brodie E.L."/>
            <person name="Williams K.H."/>
            <person name="Hubbard S.S."/>
            <person name="Banfield J.F."/>
        </authorList>
    </citation>
    <scope>NUCLEOTIDE SEQUENCE [LARGE SCALE GENOMIC DNA]</scope>
</reference>
<sequence length="118" mass="13566">MQNQNSLGELITLTLIIVIMLGGLTMMVGGPSLTRRLYRWLFQNLVLAPLSWGVSQVWNGIELFLRWCGQQLWHLLLWLGQQIGQLLWWGVGQTVRIIGVLLLAFGRGIRWAWVRLIT</sequence>